<proteinExistence type="inferred from homology"/>
<evidence type="ECO:0000256" key="4">
    <source>
        <dbReference type="ARBA" id="ARBA00023163"/>
    </source>
</evidence>
<sequence length="294" mass="33032">MMNWDDLRFFLALVDSGTLTGAARRLQVEHTTVARRIDALEAALGLRLFDRLVRGWQLTVEGQHLVPHAREVEERWFSFERKALSEGQMEGVVRISAAPTLTSFVLAPNLKNLHAALPGLELELFAEKHEVSLGRREADIALRMSRPQTAGLVIKAVATIQYGLYASKSYLKGRKRSDWQFAAYEKNSGTLHHQWLEDLLDANPSRVLLRSNDQLVLRQVVAAGLGVSVLPHYLAKGMGGRSSDLQRIDDPLCPVQRKLWLVMHDDVRRSVRVRAVADQLISLFASQVVLEMLA</sequence>
<gene>
    <name evidence="6" type="ORF">H8L32_22845</name>
</gene>
<dbReference type="EMBL" id="JACOGF010000015">
    <property type="protein sequence ID" value="MBC3920320.1"/>
    <property type="molecule type" value="Genomic_DNA"/>
</dbReference>
<dbReference type="PANTHER" id="PTHR30579">
    <property type="entry name" value="TRANSCRIPTIONAL REGULATOR"/>
    <property type="match status" value="1"/>
</dbReference>
<dbReference type="InterPro" id="IPR005119">
    <property type="entry name" value="LysR_subst-bd"/>
</dbReference>
<dbReference type="SUPFAM" id="SSF46785">
    <property type="entry name" value="Winged helix' DNA-binding domain"/>
    <property type="match status" value="1"/>
</dbReference>
<dbReference type="Proteomes" id="UP000650424">
    <property type="component" value="Unassembled WGS sequence"/>
</dbReference>
<dbReference type="CDD" id="cd05466">
    <property type="entry name" value="PBP2_LTTR_substrate"/>
    <property type="match status" value="1"/>
</dbReference>
<dbReference type="InterPro" id="IPR050176">
    <property type="entry name" value="LTTR"/>
</dbReference>
<name>A0ABR6ZWU8_9BURK</name>
<dbReference type="Gene3D" id="1.10.10.10">
    <property type="entry name" value="Winged helix-like DNA-binding domain superfamily/Winged helix DNA-binding domain"/>
    <property type="match status" value="1"/>
</dbReference>
<dbReference type="InterPro" id="IPR036390">
    <property type="entry name" value="WH_DNA-bd_sf"/>
</dbReference>
<keyword evidence="3" id="KW-0238">DNA-binding</keyword>
<evidence type="ECO:0000256" key="2">
    <source>
        <dbReference type="ARBA" id="ARBA00023015"/>
    </source>
</evidence>
<dbReference type="InterPro" id="IPR036388">
    <property type="entry name" value="WH-like_DNA-bd_sf"/>
</dbReference>
<dbReference type="Pfam" id="PF03466">
    <property type="entry name" value="LysR_substrate"/>
    <property type="match status" value="1"/>
</dbReference>
<evidence type="ECO:0000259" key="5">
    <source>
        <dbReference type="PROSITE" id="PS50931"/>
    </source>
</evidence>
<reference evidence="6 7" key="1">
    <citation type="submission" date="2020-08" db="EMBL/GenBank/DDBJ databases">
        <title>Novel species isolated from subtropical streams in China.</title>
        <authorList>
            <person name="Lu H."/>
        </authorList>
    </citation>
    <scope>NUCLEOTIDE SEQUENCE [LARGE SCALE GENOMIC DNA]</scope>
    <source>
        <strain evidence="6 7">CY18W</strain>
    </source>
</reference>
<dbReference type="PANTHER" id="PTHR30579:SF3">
    <property type="entry name" value="TRANSCRIPTIONAL REGULATORY PROTEIN"/>
    <property type="match status" value="1"/>
</dbReference>
<accession>A0ABR6ZWU8</accession>
<evidence type="ECO:0000313" key="6">
    <source>
        <dbReference type="EMBL" id="MBC3920320.1"/>
    </source>
</evidence>
<comment type="similarity">
    <text evidence="1">Belongs to the LysR transcriptional regulatory family.</text>
</comment>
<keyword evidence="7" id="KW-1185">Reference proteome</keyword>
<evidence type="ECO:0000313" key="7">
    <source>
        <dbReference type="Proteomes" id="UP000650424"/>
    </source>
</evidence>
<dbReference type="SUPFAM" id="SSF53850">
    <property type="entry name" value="Periplasmic binding protein-like II"/>
    <property type="match status" value="1"/>
</dbReference>
<feature type="domain" description="HTH lysR-type" evidence="5">
    <location>
        <begin position="2"/>
        <end position="59"/>
    </location>
</feature>
<protein>
    <submittedName>
        <fullName evidence="6">LysR family transcriptional regulator</fullName>
    </submittedName>
</protein>
<evidence type="ECO:0000256" key="3">
    <source>
        <dbReference type="ARBA" id="ARBA00023125"/>
    </source>
</evidence>
<evidence type="ECO:0000256" key="1">
    <source>
        <dbReference type="ARBA" id="ARBA00009437"/>
    </source>
</evidence>
<dbReference type="PROSITE" id="PS50931">
    <property type="entry name" value="HTH_LYSR"/>
    <property type="match status" value="1"/>
</dbReference>
<dbReference type="Pfam" id="PF00126">
    <property type="entry name" value="HTH_1"/>
    <property type="match status" value="1"/>
</dbReference>
<comment type="caution">
    <text evidence="6">The sequence shown here is derived from an EMBL/GenBank/DDBJ whole genome shotgun (WGS) entry which is preliminary data.</text>
</comment>
<dbReference type="InterPro" id="IPR000847">
    <property type="entry name" value="LysR_HTH_N"/>
</dbReference>
<keyword evidence="4" id="KW-0804">Transcription</keyword>
<dbReference type="Gene3D" id="3.40.190.290">
    <property type="match status" value="1"/>
</dbReference>
<keyword evidence="2" id="KW-0805">Transcription regulation</keyword>
<organism evidence="6 7">
    <name type="scientific">Undibacterium hunanense</name>
    <dbReference type="NCBI Taxonomy" id="2762292"/>
    <lineage>
        <taxon>Bacteria</taxon>
        <taxon>Pseudomonadati</taxon>
        <taxon>Pseudomonadota</taxon>
        <taxon>Betaproteobacteria</taxon>
        <taxon>Burkholderiales</taxon>
        <taxon>Oxalobacteraceae</taxon>
        <taxon>Undibacterium</taxon>
    </lineage>
</organism>